<proteinExistence type="predicted"/>
<organism evidence="2 3">
    <name type="scientific">Marssonina brunnea f. sp. multigermtubi (strain MB_m1)</name>
    <name type="common">Marssonina leaf spot fungus</name>
    <dbReference type="NCBI Taxonomy" id="1072389"/>
    <lineage>
        <taxon>Eukaryota</taxon>
        <taxon>Fungi</taxon>
        <taxon>Dikarya</taxon>
        <taxon>Ascomycota</taxon>
        <taxon>Pezizomycotina</taxon>
        <taxon>Leotiomycetes</taxon>
        <taxon>Helotiales</taxon>
        <taxon>Drepanopezizaceae</taxon>
        <taxon>Drepanopeziza</taxon>
    </lineage>
</organism>
<dbReference type="HOGENOM" id="CLU_032824_1_0_1"/>
<dbReference type="Proteomes" id="UP000006753">
    <property type="component" value="Unassembled WGS sequence"/>
</dbReference>
<dbReference type="SUPFAM" id="SSF52047">
    <property type="entry name" value="RNI-like"/>
    <property type="match status" value="1"/>
</dbReference>
<sequence length="580" mass="65390">MSFCISTHMPRSSKARASFTVQDPRILNSNFIFNLVNAKETIHIAILKASQYRPSISELALARREFKLQPEFFTDNDAKPTVNDLISSSRKLNVSPSGPAPATVTTPTLPPQIRSLLSQPETPVPHARNRRRLDANGRRIPPGPAPPRSWLEGSRYSYGSGRSLTRVLPTDVRHLPGLPDEERKGATLQDMCLREMARQWEFVRDYEMNNLVDVPGGLRMKLLSYLAVYGPDEGVGFEGHVHPFRTNWEQGDGDGSSDVDPGEHNEGIFRLDLSGAMGNSISFKQLVELVQMPEPQAEADSVELSWEDTSLSKPLSATLPMLTHLSLSHPASTVSWPRLLLLNTPAARSFAKHVPNLTQLSLAYWPVPSLTPNAKNTVVQSTHGQDIQYGGTNYYSHSLDNDFREAADVLRRLADRLPGLQYLDLTGCTDWLQALRWTGDINDRSIAWGNQWIKLRTLKIHSGLHLSAESEYSEVTRFVMAYRETLITEQMIRFSIRRTKSSCSMRTVNWIDVQKDDWKVYADLWPAVGATTDEARKRIALMALDSKDFVVDNQWTRPFDLDPNLEREPGVVERMSVWDS</sequence>
<accession>K1WD65</accession>
<protein>
    <submittedName>
        <fullName evidence="2">Tafazzin</fullName>
    </submittedName>
</protein>
<evidence type="ECO:0000313" key="2">
    <source>
        <dbReference type="EMBL" id="EKD15340.1"/>
    </source>
</evidence>
<dbReference type="STRING" id="1072389.K1WD65"/>
<evidence type="ECO:0000256" key="1">
    <source>
        <dbReference type="SAM" id="MobiDB-lite"/>
    </source>
</evidence>
<gene>
    <name evidence="2" type="ORF">MBM_06556</name>
</gene>
<dbReference type="OMA" id="GTNYYSH"/>
<dbReference type="AlphaFoldDB" id="K1WD65"/>
<evidence type="ECO:0000313" key="3">
    <source>
        <dbReference type="Proteomes" id="UP000006753"/>
    </source>
</evidence>
<dbReference type="OrthoDB" id="5278911at2759"/>
<feature type="region of interest" description="Disordered" evidence="1">
    <location>
        <begin position="89"/>
        <end position="154"/>
    </location>
</feature>
<keyword evidence="3" id="KW-1185">Reference proteome</keyword>
<dbReference type="InParanoid" id="K1WD65"/>
<reference evidence="2 3" key="1">
    <citation type="journal article" date="2012" name="BMC Genomics">
        <title>Sequencing the genome of Marssonina brunnea reveals fungus-poplar co-evolution.</title>
        <authorList>
            <person name="Zhu S."/>
            <person name="Cao Y.-Z."/>
            <person name="Jiang C."/>
            <person name="Tan B.-Y."/>
            <person name="Wang Z."/>
            <person name="Feng S."/>
            <person name="Zhang L."/>
            <person name="Su X.-H."/>
            <person name="Brejova B."/>
            <person name="Vinar T."/>
            <person name="Xu M."/>
            <person name="Wang M.-X."/>
            <person name="Zhang S.-G."/>
            <person name="Huang M.-R."/>
            <person name="Wu R."/>
            <person name="Zhou Y."/>
        </authorList>
    </citation>
    <scope>NUCLEOTIDE SEQUENCE [LARGE SCALE GENOMIC DNA]</scope>
    <source>
        <strain evidence="2 3">MB_m1</strain>
    </source>
</reference>
<dbReference type="KEGG" id="mbe:MBM_06556"/>
<dbReference type="eggNOG" id="ENOG502S698">
    <property type="taxonomic scope" value="Eukaryota"/>
</dbReference>
<dbReference type="EMBL" id="JH921442">
    <property type="protein sequence ID" value="EKD15340.1"/>
    <property type="molecule type" value="Genomic_DNA"/>
</dbReference>
<name>K1WD65_MARBU</name>